<evidence type="ECO:0000256" key="1">
    <source>
        <dbReference type="ARBA" id="ARBA00023125"/>
    </source>
</evidence>
<feature type="domain" description="HTH araC/xylS-type" evidence="4">
    <location>
        <begin position="410"/>
        <end position="505"/>
    </location>
</feature>
<feature type="signal peptide" evidence="3">
    <location>
        <begin position="1"/>
        <end position="19"/>
    </location>
</feature>
<dbReference type="EMBL" id="CP003280">
    <property type="protein sequence ID" value="AFL81671.1"/>
    <property type="molecule type" value="Genomic_DNA"/>
</dbReference>
<dbReference type="GO" id="GO:0003700">
    <property type="term" value="F:DNA-binding transcription factor activity"/>
    <property type="evidence" value="ECO:0007669"/>
    <property type="project" value="InterPro"/>
</dbReference>
<dbReference type="InterPro" id="IPR018060">
    <property type="entry name" value="HTH_AraC"/>
</dbReference>
<dbReference type="PANTHER" id="PTHR43280">
    <property type="entry name" value="ARAC-FAMILY TRANSCRIPTIONAL REGULATOR"/>
    <property type="match status" value="1"/>
</dbReference>
<sequence length="515" mass="59016">MRSFCTIWFLLIFCGIAAAQEGNTSSLLMQAENVLYTEPQESIRIAEYVLEKSDQAPKLLQAAYILTRGFYMEGKYDQALKIGLKFSEEEFKGDTVTKTKLNILLAKILKELEINSLASYYGNRASNLINENSKNDIQSWTEGKIIQYSLIEKEASSTKNSLDHFYKAKNKFKNQKTGAYTFQIGNINLDLAEVYLREFQLDSAQVYISKALRESKKNKAGNYLEMKSLIKYGNFLFLKNTHSEAIDSLNSAMEIAQKFQNLSEQIIISQAIAKNYLALNNIAAFNNYNQMTEQLNDTRGDNENDAVNTAYNIFNNNETQRFDLLQTNSKWLLFVLGGILLMLLLILGYTRLRYKAKINQYQKFIGYLEKRKELVTATPPSKPDTIRTLNVPKEAEDLLLTKLRKFEKSQDFTNKDISLSRLALQFETNTKYLSETVNTHKQKNFNGYINELRINYIIDKLNNDSQYLQYKISYLAEDSGFSSHSVFATVFKSVTGISPTTFITILRDKQESPAA</sequence>
<reference evidence="5 6" key="1">
    <citation type="submission" date="2012-06" db="EMBL/GenBank/DDBJ databases">
        <title>The complete genome of Aequorivita sublithincola DSM 14238.</title>
        <authorList>
            <consortium name="US DOE Joint Genome Institute (JGI-PGF)"/>
            <person name="Lucas S."/>
            <person name="Copeland A."/>
            <person name="Lapidus A."/>
            <person name="Goodwin L."/>
            <person name="Pitluck S."/>
            <person name="Peters L."/>
            <person name="Munk A.C.C."/>
            <person name="Kyrpides N."/>
            <person name="Mavromatis K."/>
            <person name="Pagani I."/>
            <person name="Ivanova N."/>
            <person name="Ovchinnikova G."/>
            <person name="Zeytun A."/>
            <person name="Detter J.C."/>
            <person name="Han C."/>
            <person name="Land M."/>
            <person name="Hauser L."/>
            <person name="Markowitz V."/>
            <person name="Cheng J.-F."/>
            <person name="Hugenholtz P."/>
            <person name="Woyke T."/>
            <person name="Wu D."/>
            <person name="Tindall B."/>
            <person name="Faehnrich R."/>
            <person name="Brambilla E."/>
            <person name="Klenk H.-P."/>
            <person name="Eisen J.A."/>
        </authorList>
    </citation>
    <scope>NUCLEOTIDE SEQUENCE [LARGE SCALE GENOMIC DNA]</scope>
    <source>
        <strain evidence="6">DSM 14238 / LMG 21431 / ACAM 643 / 9-3</strain>
    </source>
</reference>
<dbReference type="RefSeq" id="WP_014782924.1">
    <property type="nucleotide sequence ID" value="NC_018013.1"/>
</dbReference>
<evidence type="ECO:0000313" key="6">
    <source>
        <dbReference type="Proteomes" id="UP000006049"/>
    </source>
</evidence>
<dbReference type="KEGG" id="asl:Aeqsu_2211"/>
<dbReference type="AlphaFoldDB" id="I3YXF3"/>
<keyword evidence="2" id="KW-1133">Transmembrane helix</keyword>
<gene>
    <name evidence="5" type="ordered locus">Aeqsu_2211</name>
</gene>
<keyword evidence="1 5" id="KW-0238">DNA-binding</keyword>
<dbReference type="GO" id="GO:0043565">
    <property type="term" value="F:sequence-specific DNA binding"/>
    <property type="evidence" value="ECO:0007669"/>
    <property type="project" value="InterPro"/>
</dbReference>
<evidence type="ECO:0000313" key="5">
    <source>
        <dbReference type="EMBL" id="AFL81671.1"/>
    </source>
</evidence>
<evidence type="ECO:0000256" key="3">
    <source>
        <dbReference type="SAM" id="SignalP"/>
    </source>
</evidence>
<dbReference type="OrthoDB" id="5295174at2"/>
<dbReference type="Gene3D" id="1.10.10.60">
    <property type="entry name" value="Homeodomain-like"/>
    <property type="match status" value="2"/>
</dbReference>
<accession>I3YXF3</accession>
<protein>
    <submittedName>
        <fullName evidence="5">DNA-binding domain-containing protein, AraC-type</fullName>
    </submittedName>
</protein>
<feature type="chain" id="PRO_5003683004" evidence="3">
    <location>
        <begin position="20"/>
        <end position="515"/>
    </location>
</feature>
<evidence type="ECO:0000259" key="4">
    <source>
        <dbReference type="PROSITE" id="PS01124"/>
    </source>
</evidence>
<dbReference type="Proteomes" id="UP000006049">
    <property type="component" value="Chromosome"/>
</dbReference>
<organism evidence="5 6">
    <name type="scientific">Aequorivita sublithincola (strain DSM 14238 / LMG 21431 / ACAM 643 / 9-3)</name>
    <dbReference type="NCBI Taxonomy" id="746697"/>
    <lineage>
        <taxon>Bacteria</taxon>
        <taxon>Pseudomonadati</taxon>
        <taxon>Bacteroidota</taxon>
        <taxon>Flavobacteriia</taxon>
        <taxon>Flavobacteriales</taxon>
        <taxon>Flavobacteriaceae</taxon>
        <taxon>Aequorivita</taxon>
    </lineage>
</organism>
<proteinExistence type="predicted"/>
<name>I3YXF3_AEQSU</name>
<dbReference type="eggNOG" id="COG2207">
    <property type="taxonomic scope" value="Bacteria"/>
</dbReference>
<dbReference type="Pfam" id="PF12833">
    <property type="entry name" value="HTH_18"/>
    <property type="match status" value="1"/>
</dbReference>
<keyword evidence="3" id="KW-0732">Signal</keyword>
<dbReference type="PROSITE" id="PS01124">
    <property type="entry name" value="HTH_ARAC_FAMILY_2"/>
    <property type="match status" value="1"/>
</dbReference>
<dbReference type="STRING" id="746697.Aeqsu_2211"/>
<dbReference type="PATRIC" id="fig|746697.3.peg.2250"/>
<dbReference type="HOGENOM" id="CLU_030864_1_0_10"/>
<dbReference type="InterPro" id="IPR011990">
    <property type="entry name" value="TPR-like_helical_dom_sf"/>
</dbReference>
<evidence type="ECO:0000256" key="2">
    <source>
        <dbReference type="SAM" id="Phobius"/>
    </source>
</evidence>
<dbReference type="PANTHER" id="PTHR43280:SF34">
    <property type="entry name" value="ARAC-FAMILY TRANSCRIPTIONAL REGULATOR"/>
    <property type="match status" value="1"/>
</dbReference>
<keyword evidence="2" id="KW-0812">Transmembrane</keyword>
<dbReference type="SUPFAM" id="SSF48452">
    <property type="entry name" value="TPR-like"/>
    <property type="match status" value="1"/>
</dbReference>
<keyword evidence="2" id="KW-0472">Membrane</keyword>
<keyword evidence="6" id="KW-1185">Reference proteome</keyword>
<feature type="transmembrane region" description="Helical" evidence="2">
    <location>
        <begin position="331"/>
        <end position="350"/>
    </location>
</feature>
<dbReference type="SMART" id="SM00342">
    <property type="entry name" value="HTH_ARAC"/>
    <property type="match status" value="1"/>
</dbReference>